<accession>A0A375CQQ5</accession>
<evidence type="ECO:0000313" key="9">
    <source>
        <dbReference type="EMBL" id="SOY77613.1"/>
    </source>
</evidence>
<dbReference type="InterPro" id="IPR042094">
    <property type="entry name" value="T2SS_GspF_sf"/>
</dbReference>
<dbReference type="AlphaFoldDB" id="A0A375CQQ5"/>
<organism evidence="9 10">
    <name type="scientific">Cupriavidus taiwanensis</name>
    <dbReference type="NCBI Taxonomy" id="164546"/>
    <lineage>
        <taxon>Bacteria</taxon>
        <taxon>Pseudomonadati</taxon>
        <taxon>Pseudomonadota</taxon>
        <taxon>Betaproteobacteria</taxon>
        <taxon>Burkholderiales</taxon>
        <taxon>Burkholderiaceae</taxon>
        <taxon>Cupriavidus</taxon>
    </lineage>
</organism>
<evidence type="ECO:0000313" key="10">
    <source>
        <dbReference type="Proteomes" id="UP000256297"/>
    </source>
</evidence>
<sequence length="346" mass="38719">MSGLSWSMRRRLYQQASSQLENGLGLAQILEDFRERLVRRGRDRAAEAAHDVARKVRDGMTLMAAMGAGLSDLERSVLDAGERAGQLPEAMRLVLDVREQTTRLRQKLQASFFAPTVYLLTLYAVLLLIGAQIVPQFLDFVPLDQWTDWAYAMYWMGQLAVGWPAPVLFGSLGAYAIWSWWALPRWNGSGRRFLDQHVFPFTVYREINGFTWLRSFVALLRANVPDVVALEGQIQTASPWMASRLKPIRLGLTDGLDLAEAMRQTGYGFPSMDLIDEIGAYAGFDDFTEKITVAVRQNAEVIERQLLAKGMVMSAAFTGLMFLAFVVLQLGSNSLSSILTSSMGKF</sequence>
<comment type="subcellular location">
    <subcellularLocation>
        <location evidence="1">Cell membrane</location>
        <topology evidence="1">Multi-pass membrane protein</topology>
    </subcellularLocation>
</comment>
<protein>
    <submittedName>
        <fullName evidence="9">Type IV secretion apparatus component (PilR homolog)</fullName>
    </submittedName>
</protein>
<reference evidence="10" key="1">
    <citation type="submission" date="2018-01" db="EMBL/GenBank/DDBJ databases">
        <authorList>
            <person name="Gaut B.S."/>
            <person name="Morton B.R."/>
            <person name="Clegg M.T."/>
            <person name="Duvall M.R."/>
        </authorList>
    </citation>
    <scope>NUCLEOTIDE SEQUENCE [LARGE SCALE GENOMIC DNA]</scope>
</reference>
<keyword evidence="3" id="KW-1003">Cell membrane</keyword>
<keyword evidence="4 7" id="KW-0812">Transmembrane</keyword>
<dbReference type="Proteomes" id="UP000256297">
    <property type="component" value="Unassembled WGS sequence"/>
</dbReference>
<dbReference type="PANTHER" id="PTHR30012">
    <property type="entry name" value="GENERAL SECRETION PATHWAY PROTEIN"/>
    <property type="match status" value="1"/>
</dbReference>
<evidence type="ECO:0000256" key="6">
    <source>
        <dbReference type="ARBA" id="ARBA00023136"/>
    </source>
</evidence>
<feature type="transmembrane region" description="Helical" evidence="7">
    <location>
        <begin position="306"/>
        <end position="328"/>
    </location>
</feature>
<dbReference type="Gene3D" id="1.20.81.30">
    <property type="entry name" value="Type II secretion system (T2SS), domain F"/>
    <property type="match status" value="1"/>
</dbReference>
<dbReference type="PANTHER" id="PTHR30012:SF0">
    <property type="entry name" value="TYPE II SECRETION SYSTEM PROTEIN F-RELATED"/>
    <property type="match status" value="1"/>
</dbReference>
<dbReference type="Pfam" id="PF00482">
    <property type="entry name" value="T2SSF"/>
    <property type="match status" value="1"/>
</dbReference>
<evidence type="ECO:0000256" key="4">
    <source>
        <dbReference type="ARBA" id="ARBA00022692"/>
    </source>
</evidence>
<evidence type="ECO:0000256" key="2">
    <source>
        <dbReference type="ARBA" id="ARBA00005745"/>
    </source>
</evidence>
<proteinExistence type="inferred from homology"/>
<dbReference type="InterPro" id="IPR003004">
    <property type="entry name" value="GspF/PilC"/>
</dbReference>
<evidence type="ECO:0000256" key="1">
    <source>
        <dbReference type="ARBA" id="ARBA00004651"/>
    </source>
</evidence>
<gene>
    <name evidence="9" type="ORF">CBM2589_U10127</name>
</gene>
<keyword evidence="5 7" id="KW-1133">Transmembrane helix</keyword>
<comment type="similarity">
    <text evidence="2">Belongs to the GSP F family.</text>
</comment>
<dbReference type="InterPro" id="IPR018076">
    <property type="entry name" value="T2SS_GspF_dom"/>
</dbReference>
<evidence type="ECO:0000256" key="3">
    <source>
        <dbReference type="ARBA" id="ARBA00022475"/>
    </source>
</evidence>
<evidence type="ECO:0000256" key="7">
    <source>
        <dbReference type="SAM" id="Phobius"/>
    </source>
</evidence>
<evidence type="ECO:0000256" key="5">
    <source>
        <dbReference type="ARBA" id="ARBA00022989"/>
    </source>
</evidence>
<feature type="transmembrane region" description="Helical" evidence="7">
    <location>
        <begin position="154"/>
        <end position="183"/>
    </location>
</feature>
<feature type="transmembrane region" description="Helical" evidence="7">
    <location>
        <begin position="112"/>
        <end position="134"/>
    </location>
</feature>
<keyword evidence="6 7" id="KW-0472">Membrane</keyword>
<name>A0A375CQQ5_9BURK</name>
<dbReference type="EMBL" id="OFSP01000078">
    <property type="protein sequence ID" value="SOY77613.1"/>
    <property type="molecule type" value="Genomic_DNA"/>
</dbReference>
<evidence type="ECO:0000259" key="8">
    <source>
        <dbReference type="Pfam" id="PF00482"/>
    </source>
</evidence>
<feature type="domain" description="Type II secretion system protein GspF" evidence="8">
    <location>
        <begin position="14"/>
        <end position="135"/>
    </location>
</feature>
<comment type="caution">
    <text evidence="9">The sequence shown here is derived from an EMBL/GenBank/DDBJ whole genome shotgun (WGS) entry which is preliminary data.</text>
</comment>
<dbReference type="GO" id="GO:0005886">
    <property type="term" value="C:plasma membrane"/>
    <property type="evidence" value="ECO:0007669"/>
    <property type="project" value="UniProtKB-SubCell"/>
</dbReference>